<sequence>MIGPSPCPSGADSAADAPARSGRSSRSPLSSRLLAGARFGLWRAQGEWAVARAQLRLAAGLPRLRGRWFPCSSCVEFEDPSWWKVSVFSQKRSPSDRGFSAQRSADRDHLWGAPSPRPGWLRWQED</sequence>
<keyword evidence="3" id="KW-1185">Reference proteome</keyword>
<organism evidence="2 3">
    <name type="scientific">Saguinus oedipus</name>
    <name type="common">Cotton-top tamarin</name>
    <name type="synonym">Oedipomidas oedipus</name>
    <dbReference type="NCBI Taxonomy" id="9490"/>
    <lineage>
        <taxon>Eukaryota</taxon>
        <taxon>Metazoa</taxon>
        <taxon>Chordata</taxon>
        <taxon>Craniata</taxon>
        <taxon>Vertebrata</taxon>
        <taxon>Euteleostomi</taxon>
        <taxon>Mammalia</taxon>
        <taxon>Eutheria</taxon>
        <taxon>Euarchontoglires</taxon>
        <taxon>Primates</taxon>
        <taxon>Haplorrhini</taxon>
        <taxon>Platyrrhini</taxon>
        <taxon>Cebidae</taxon>
        <taxon>Callitrichinae</taxon>
        <taxon>Saguinus</taxon>
    </lineage>
</organism>
<evidence type="ECO:0000313" key="3">
    <source>
        <dbReference type="Proteomes" id="UP001266305"/>
    </source>
</evidence>
<dbReference type="EMBL" id="JASSZA010000015">
    <property type="protein sequence ID" value="KAK2092917.1"/>
    <property type="molecule type" value="Genomic_DNA"/>
</dbReference>
<evidence type="ECO:0000313" key="2">
    <source>
        <dbReference type="EMBL" id="KAK2092917.1"/>
    </source>
</evidence>
<proteinExistence type="predicted"/>
<reference evidence="2 3" key="1">
    <citation type="submission" date="2023-05" db="EMBL/GenBank/DDBJ databases">
        <title>B98-5 Cell Line De Novo Hybrid Assembly: An Optical Mapping Approach.</title>
        <authorList>
            <person name="Kananen K."/>
            <person name="Auerbach J.A."/>
            <person name="Kautto E."/>
            <person name="Blachly J.S."/>
        </authorList>
    </citation>
    <scope>NUCLEOTIDE SEQUENCE [LARGE SCALE GENOMIC DNA]</scope>
    <source>
        <strain evidence="2">B95-8</strain>
        <tissue evidence="2">Cell line</tissue>
    </source>
</reference>
<protein>
    <submittedName>
        <fullName evidence="2">Uncharacterized protein</fullName>
    </submittedName>
</protein>
<evidence type="ECO:0000256" key="1">
    <source>
        <dbReference type="SAM" id="MobiDB-lite"/>
    </source>
</evidence>
<feature type="region of interest" description="Disordered" evidence="1">
    <location>
        <begin position="1"/>
        <end position="29"/>
    </location>
</feature>
<dbReference type="Proteomes" id="UP001266305">
    <property type="component" value="Unassembled WGS sequence"/>
</dbReference>
<feature type="region of interest" description="Disordered" evidence="1">
    <location>
        <begin position="91"/>
        <end position="126"/>
    </location>
</feature>
<comment type="caution">
    <text evidence="2">The sequence shown here is derived from an EMBL/GenBank/DDBJ whole genome shotgun (WGS) entry which is preliminary data.</text>
</comment>
<gene>
    <name evidence="2" type="ORF">P7K49_029446</name>
</gene>
<accession>A0ABQ9U985</accession>
<name>A0ABQ9U985_SAGOE</name>